<dbReference type="InterPro" id="IPR057223">
    <property type="entry name" value="DUF7901"/>
</dbReference>
<name>A0A7C5HNC5_UNCW3</name>
<comment type="caution">
    <text evidence="3">The sequence shown here is derived from an EMBL/GenBank/DDBJ whole genome shotgun (WGS) entry which is preliminary data.</text>
</comment>
<dbReference type="Proteomes" id="UP000886110">
    <property type="component" value="Unassembled WGS sequence"/>
</dbReference>
<protein>
    <recommendedName>
        <fullName evidence="2">DUF7901 domain-containing protein</fullName>
    </recommendedName>
</protein>
<feature type="transmembrane region" description="Helical" evidence="1">
    <location>
        <begin position="237"/>
        <end position="257"/>
    </location>
</feature>
<feature type="domain" description="DUF7901" evidence="2">
    <location>
        <begin position="26"/>
        <end position="234"/>
    </location>
</feature>
<evidence type="ECO:0000313" key="3">
    <source>
        <dbReference type="EMBL" id="HHE04696.1"/>
    </source>
</evidence>
<reference evidence="3" key="1">
    <citation type="journal article" date="2020" name="mSystems">
        <title>Genome- and Community-Level Interaction Insights into Carbon Utilization and Element Cycling Functions of Hydrothermarchaeota in Hydrothermal Sediment.</title>
        <authorList>
            <person name="Zhou Z."/>
            <person name="Liu Y."/>
            <person name="Xu W."/>
            <person name="Pan J."/>
            <person name="Luo Z.H."/>
            <person name="Li M."/>
        </authorList>
    </citation>
    <scope>NUCLEOTIDE SEQUENCE [LARGE SCALE GENOMIC DNA]</scope>
    <source>
        <strain evidence="3">HyVt-74</strain>
    </source>
</reference>
<evidence type="ECO:0000256" key="1">
    <source>
        <dbReference type="SAM" id="Phobius"/>
    </source>
</evidence>
<proteinExistence type="predicted"/>
<dbReference type="Pfam" id="PF25470">
    <property type="entry name" value="DUF7901"/>
    <property type="match status" value="1"/>
</dbReference>
<dbReference type="EMBL" id="DRTB01000097">
    <property type="protein sequence ID" value="HHE04696.1"/>
    <property type="molecule type" value="Genomic_DNA"/>
</dbReference>
<sequence length="263" mass="29873">MRKVFIFLISILTFIGILENVMAGVVKWSQLPRMDQYGYDFSSETQVPSKVADDYFCESGLPVIGITWWGSYWNSGNWYPYNNSNHWGDPANVPPGTVNGFIIRFYKDVPAGTGTPPWSHPGDLLYEERLDFNLVNEKYYGQIDHADGELGVGTDIIETVFQYHATLPSPFDQQADNIYWLSIQAIDHDGMPIQWGWHEAENLWHDNAVQWGTFFNGGMENWNILTDKDMAFQIEVVPIPTTLLLLGTGLLGILTLGRKSRQS</sequence>
<keyword evidence="1" id="KW-0472">Membrane</keyword>
<evidence type="ECO:0000259" key="2">
    <source>
        <dbReference type="Pfam" id="PF25470"/>
    </source>
</evidence>
<gene>
    <name evidence="3" type="ORF">ENL19_01380</name>
</gene>
<keyword evidence="1" id="KW-0812">Transmembrane</keyword>
<accession>A0A7C5HNC5</accession>
<dbReference type="AlphaFoldDB" id="A0A7C5HNC5"/>
<keyword evidence="1" id="KW-1133">Transmembrane helix</keyword>
<organism evidence="3">
    <name type="scientific">candidate division WOR-3 bacterium</name>
    <dbReference type="NCBI Taxonomy" id="2052148"/>
    <lineage>
        <taxon>Bacteria</taxon>
        <taxon>Bacteria division WOR-3</taxon>
    </lineage>
</organism>